<dbReference type="EMBL" id="BQXU01000012">
    <property type="protein sequence ID" value="GKT45283.1"/>
    <property type="molecule type" value="Genomic_DNA"/>
</dbReference>
<accession>A0AA37LBE2</accession>
<gene>
    <name evidence="2" type="ORF">ColSpa_05464</name>
</gene>
<protein>
    <submittedName>
        <fullName evidence="2">Uncharacterized protein</fullName>
    </submittedName>
</protein>
<dbReference type="GeneID" id="73326266"/>
<sequence>MPIGRAYDKTKKKKKKKKKKEEEDCASRRNPSHHPHQPVTALVLSPNMSELSLVVFGIVHTYSAQQVPERGRGDGDHWLWHWHWQIAGVGARASRDQQSGIALVKVREALKREGGLVSSSGVIGQDRSIRCMIRQEDCAAPIW</sequence>
<dbReference type="RefSeq" id="XP_049127633.1">
    <property type="nucleotide sequence ID" value="XM_049271676.1"/>
</dbReference>
<evidence type="ECO:0000313" key="3">
    <source>
        <dbReference type="Proteomes" id="UP001055115"/>
    </source>
</evidence>
<proteinExistence type="predicted"/>
<name>A0AA37LBE2_9PEZI</name>
<dbReference type="AlphaFoldDB" id="A0AA37LBE2"/>
<reference evidence="2 3" key="1">
    <citation type="submission" date="2022-03" db="EMBL/GenBank/DDBJ databases">
        <title>Genome data of Colletotrichum spp.</title>
        <authorList>
            <person name="Utami Y.D."/>
            <person name="Hiruma K."/>
        </authorList>
    </citation>
    <scope>NUCLEOTIDE SEQUENCE [LARGE SCALE GENOMIC DNA]</scope>
    <source>
        <strain evidence="2 3">MAFF 239500</strain>
    </source>
</reference>
<comment type="caution">
    <text evidence="2">The sequence shown here is derived from an EMBL/GenBank/DDBJ whole genome shotgun (WGS) entry which is preliminary data.</text>
</comment>
<keyword evidence="3" id="KW-1185">Reference proteome</keyword>
<feature type="compositionally biased region" description="Basic residues" evidence="1">
    <location>
        <begin position="10"/>
        <end position="19"/>
    </location>
</feature>
<feature type="region of interest" description="Disordered" evidence="1">
    <location>
        <begin position="1"/>
        <end position="39"/>
    </location>
</feature>
<dbReference type="Proteomes" id="UP001055115">
    <property type="component" value="Unassembled WGS sequence"/>
</dbReference>
<evidence type="ECO:0000256" key="1">
    <source>
        <dbReference type="SAM" id="MobiDB-lite"/>
    </source>
</evidence>
<organism evidence="2 3">
    <name type="scientific">Colletotrichum spaethianum</name>
    <dbReference type="NCBI Taxonomy" id="700344"/>
    <lineage>
        <taxon>Eukaryota</taxon>
        <taxon>Fungi</taxon>
        <taxon>Dikarya</taxon>
        <taxon>Ascomycota</taxon>
        <taxon>Pezizomycotina</taxon>
        <taxon>Sordariomycetes</taxon>
        <taxon>Hypocreomycetidae</taxon>
        <taxon>Glomerellales</taxon>
        <taxon>Glomerellaceae</taxon>
        <taxon>Colletotrichum</taxon>
        <taxon>Colletotrichum spaethianum species complex</taxon>
    </lineage>
</organism>
<evidence type="ECO:0000313" key="2">
    <source>
        <dbReference type="EMBL" id="GKT45283.1"/>
    </source>
</evidence>